<reference evidence="2" key="1">
    <citation type="journal article" date="2023" name="Genome Biol. Evol.">
        <title>First Whole Genome Sequence and Flow Cytometry Genome Size Data for the Lichen-Forming Fungus Ramalina farinacea (Ascomycota).</title>
        <authorList>
            <person name="Llewellyn T."/>
            <person name="Mian S."/>
            <person name="Hill R."/>
            <person name="Leitch I.J."/>
            <person name="Gaya E."/>
        </authorList>
    </citation>
    <scope>NUCLEOTIDE SEQUENCE</scope>
    <source>
        <strain evidence="2">LIQ254RAFAR</strain>
    </source>
</reference>
<protein>
    <submittedName>
        <fullName evidence="2">Uncharacterized protein</fullName>
    </submittedName>
</protein>
<feature type="region of interest" description="Disordered" evidence="1">
    <location>
        <begin position="76"/>
        <end position="101"/>
    </location>
</feature>
<evidence type="ECO:0000256" key="1">
    <source>
        <dbReference type="SAM" id="MobiDB-lite"/>
    </source>
</evidence>
<dbReference type="EMBL" id="JAPUFD010000017">
    <property type="protein sequence ID" value="MDI1492130.1"/>
    <property type="molecule type" value="Genomic_DNA"/>
</dbReference>
<dbReference type="Proteomes" id="UP001161017">
    <property type="component" value="Unassembled WGS sequence"/>
</dbReference>
<comment type="caution">
    <text evidence="2">The sequence shown here is derived from an EMBL/GenBank/DDBJ whole genome shotgun (WGS) entry which is preliminary data.</text>
</comment>
<gene>
    <name evidence="2" type="ORF">OHK93_003342</name>
</gene>
<accession>A0AA43QT77</accession>
<keyword evidence="3" id="KW-1185">Reference proteome</keyword>
<evidence type="ECO:0000313" key="2">
    <source>
        <dbReference type="EMBL" id="MDI1492130.1"/>
    </source>
</evidence>
<organism evidence="2 3">
    <name type="scientific">Ramalina farinacea</name>
    <dbReference type="NCBI Taxonomy" id="258253"/>
    <lineage>
        <taxon>Eukaryota</taxon>
        <taxon>Fungi</taxon>
        <taxon>Dikarya</taxon>
        <taxon>Ascomycota</taxon>
        <taxon>Pezizomycotina</taxon>
        <taxon>Lecanoromycetes</taxon>
        <taxon>OSLEUM clade</taxon>
        <taxon>Lecanoromycetidae</taxon>
        <taxon>Lecanorales</taxon>
        <taxon>Lecanorineae</taxon>
        <taxon>Ramalinaceae</taxon>
        <taxon>Ramalina</taxon>
    </lineage>
</organism>
<name>A0AA43QT77_9LECA</name>
<proteinExistence type="predicted"/>
<sequence>MVENRRMVDASTMVEKLTMVDASTMVEKLTMVDASTMVEKLTMVDASTMVEKLTMVDASTMVEKLTMVDSNIARSTASLKDDSQPPPHSQRSLEDPGFDEQSIKKQLEEELKSWPDALPHHYEQYIVFVSCEDDPSSKIAGRWRSLERSCLHGEVMGEPIPFHVYHAHHLQAYNRLVCWTLFNLHLLGDKWPPGYDRRFDEESLAKVEDEDAESVTTYGPTNTSANGFLFLAYPSKLNLTTHQTFWQEKGHAEEIQELLGLEHKIHTSLKDMNQRLSQEIACMVKQSLDPTLFTDSILQLLQQVESVGSKIADVLDIYFALRPTYAYLDSFSTKRAEDARPNVFQWYAATVRPRWIRLFSVRFAKECLRPWRKAEGRSEGVHSGLMAFQEELQQLQQVQKICLKVAAFLKELATDRWEGGQGNGWIQQCFKDLATDPSHHRGEGPMGTQFERWWTNLACTCET</sequence>
<evidence type="ECO:0000313" key="3">
    <source>
        <dbReference type="Proteomes" id="UP001161017"/>
    </source>
</evidence>
<dbReference type="AlphaFoldDB" id="A0AA43QT77"/>